<dbReference type="EMBL" id="JXJN01025118">
    <property type="status" value="NOT_ANNOTATED_CDS"/>
    <property type="molecule type" value="Genomic_DNA"/>
</dbReference>
<dbReference type="InterPro" id="IPR003961">
    <property type="entry name" value="FN3_dom"/>
</dbReference>
<dbReference type="InterPro" id="IPR036116">
    <property type="entry name" value="FN3_sf"/>
</dbReference>
<dbReference type="STRING" id="67801.A0A1B0C3V2"/>
<reference evidence="4" key="1">
    <citation type="submission" date="2015-01" db="EMBL/GenBank/DDBJ databases">
        <authorList>
            <person name="Aksoy S."/>
            <person name="Warren W."/>
            <person name="Wilson R.K."/>
        </authorList>
    </citation>
    <scope>NUCLEOTIDE SEQUENCE [LARGE SCALE GENOMIC DNA]</scope>
    <source>
        <strain evidence="4">IAEA</strain>
    </source>
</reference>
<protein>
    <recommendedName>
        <fullName evidence="2">Fibronectin type-III domain-containing protein</fullName>
    </recommendedName>
</protein>
<dbReference type="AlphaFoldDB" id="A0A1B0C3V2"/>
<dbReference type="EMBL" id="JXJN01025119">
    <property type="status" value="NOT_ANNOTATED_CDS"/>
    <property type="molecule type" value="Genomic_DNA"/>
</dbReference>
<evidence type="ECO:0000256" key="1">
    <source>
        <dbReference type="SAM" id="Phobius"/>
    </source>
</evidence>
<evidence type="ECO:0000313" key="3">
    <source>
        <dbReference type="EnsemblMetazoa" id="GPPI048389-PA"/>
    </source>
</evidence>
<proteinExistence type="predicted"/>
<dbReference type="SUPFAM" id="SSF49265">
    <property type="entry name" value="Fibronectin type III"/>
    <property type="match status" value="1"/>
</dbReference>
<keyword evidence="1" id="KW-0472">Membrane</keyword>
<evidence type="ECO:0000259" key="2">
    <source>
        <dbReference type="PROSITE" id="PS50853"/>
    </source>
</evidence>
<dbReference type="Pfam" id="PF00041">
    <property type="entry name" value="fn3"/>
    <property type="match status" value="1"/>
</dbReference>
<dbReference type="Proteomes" id="UP000092460">
    <property type="component" value="Unassembled WGS sequence"/>
</dbReference>
<dbReference type="PROSITE" id="PS50853">
    <property type="entry name" value="FN3"/>
    <property type="match status" value="1"/>
</dbReference>
<feature type="transmembrane region" description="Helical" evidence="1">
    <location>
        <begin position="213"/>
        <end position="235"/>
    </location>
</feature>
<dbReference type="EnsemblMetazoa" id="GPPI048389-RA">
    <property type="protein sequence ID" value="GPPI048389-PA"/>
    <property type="gene ID" value="GPPI048389"/>
</dbReference>
<accession>A0A1B0C3V2</accession>
<reference evidence="3" key="2">
    <citation type="submission" date="2020-05" db="UniProtKB">
        <authorList>
            <consortium name="EnsemblMetazoa"/>
        </authorList>
    </citation>
    <scope>IDENTIFICATION</scope>
    <source>
        <strain evidence="3">IAEA</strain>
    </source>
</reference>
<dbReference type="InterPro" id="IPR013783">
    <property type="entry name" value="Ig-like_fold"/>
</dbReference>
<feature type="domain" description="Fibronectin type-III" evidence="2">
    <location>
        <begin position="115"/>
        <end position="208"/>
    </location>
</feature>
<sequence>MSKLCRLCGYLRPDLEYTVWYRLTDAPEWRTMRILQKNVMEATIQRLLPGRKYEFMFLSQDKHGDGLFRKQIRFSTQFSGDSYMHTIRQRIHLAYRIHLTFKSHSPAPPPAQANSLTEPWNLSAINNQQGWLLHWEHPVDGLDLLCHYTVRWWKEPEHHLVGTVENFDDYYQLRHLKEGATFKIQILALSVHGEQIPRNILMIQVPSHRKTRILLIGSSVGVTFLLCALIASLYVKRSCLFHLFSGGINDVNGGDAVAYSTSIDDGDDSAHSHEISLIIPECSR</sequence>
<evidence type="ECO:0000313" key="4">
    <source>
        <dbReference type="Proteomes" id="UP000092460"/>
    </source>
</evidence>
<organism evidence="3 4">
    <name type="scientific">Glossina palpalis gambiensis</name>
    <dbReference type="NCBI Taxonomy" id="67801"/>
    <lineage>
        <taxon>Eukaryota</taxon>
        <taxon>Metazoa</taxon>
        <taxon>Ecdysozoa</taxon>
        <taxon>Arthropoda</taxon>
        <taxon>Hexapoda</taxon>
        <taxon>Insecta</taxon>
        <taxon>Pterygota</taxon>
        <taxon>Neoptera</taxon>
        <taxon>Endopterygota</taxon>
        <taxon>Diptera</taxon>
        <taxon>Brachycera</taxon>
        <taxon>Muscomorpha</taxon>
        <taxon>Hippoboscoidea</taxon>
        <taxon>Glossinidae</taxon>
        <taxon>Glossina</taxon>
    </lineage>
</organism>
<keyword evidence="1" id="KW-1133">Transmembrane helix</keyword>
<name>A0A1B0C3V2_9MUSC</name>
<keyword evidence="1" id="KW-0812">Transmembrane</keyword>
<keyword evidence="4" id="KW-1185">Reference proteome</keyword>
<dbReference type="CDD" id="cd00063">
    <property type="entry name" value="FN3"/>
    <property type="match status" value="2"/>
</dbReference>
<dbReference type="VEuPathDB" id="VectorBase:GPPI048389"/>
<dbReference type="Gene3D" id="2.60.40.10">
    <property type="entry name" value="Immunoglobulins"/>
    <property type="match status" value="2"/>
</dbReference>